<keyword evidence="2" id="KW-1185">Reference proteome</keyword>
<dbReference type="RefSeq" id="WP_154498903.1">
    <property type="nucleotide sequence ID" value="NZ_VUMU01000032.1"/>
</dbReference>
<evidence type="ECO:0000313" key="2">
    <source>
        <dbReference type="Proteomes" id="UP000476055"/>
    </source>
</evidence>
<sequence>MDTRLAKRNYSIQQWKAIIQDRNNTNLTVDEYCKQNGLSRNSYFYWLRIIREEALEQSAESGFVELSLPAETDSGSHQITAVPMAKPEPSQLTLSVCGITIQVTEDTSPALLARTIGVIKNAQ</sequence>
<evidence type="ECO:0000313" key="1">
    <source>
        <dbReference type="EMBL" id="MST59280.1"/>
    </source>
</evidence>
<name>A0A6L5YMU5_9FIRM</name>
<dbReference type="SUPFAM" id="SSF48295">
    <property type="entry name" value="TrpR-like"/>
    <property type="match status" value="1"/>
</dbReference>
<proteinExistence type="predicted"/>
<accession>A0A6L5YMU5</accession>
<gene>
    <name evidence="1" type="ORF">FYJ59_13730</name>
</gene>
<dbReference type="Proteomes" id="UP000476055">
    <property type="component" value="Unassembled WGS sequence"/>
</dbReference>
<protein>
    <recommendedName>
        <fullName evidence="3">Transposase</fullName>
    </recommendedName>
</protein>
<evidence type="ECO:0008006" key="3">
    <source>
        <dbReference type="Google" id="ProtNLM"/>
    </source>
</evidence>
<dbReference type="GO" id="GO:0043565">
    <property type="term" value="F:sequence-specific DNA binding"/>
    <property type="evidence" value="ECO:0007669"/>
    <property type="project" value="InterPro"/>
</dbReference>
<comment type="caution">
    <text evidence="1">The sequence shown here is derived from an EMBL/GenBank/DDBJ whole genome shotgun (WGS) entry which is preliminary data.</text>
</comment>
<dbReference type="EMBL" id="VUMU01000032">
    <property type="protein sequence ID" value="MST59280.1"/>
    <property type="molecule type" value="Genomic_DNA"/>
</dbReference>
<dbReference type="AlphaFoldDB" id="A0A6L5YMU5"/>
<reference evidence="1 2" key="1">
    <citation type="submission" date="2019-08" db="EMBL/GenBank/DDBJ databases">
        <title>In-depth cultivation of the pig gut microbiome towards novel bacterial diversity and tailored functional studies.</title>
        <authorList>
            <person name="Wylensek D."/>
            <person name="Hitch T.C.A."/>
            <person name="Clavel T."/>
        </authorList>
    </citation>
    <scope>NUCLEOTIDE SEQUENCE [LARGE SCALE GENOMIC DNA]</scope>
    <source>
        <strain evidence="1 2">WCA3-601-WT-6H</strain>
    </source>
</reference>
<dbReference type="InterPro" id="IPR010921">
    <property type="entry name" value="Trp_repressor/repl_initiator"/>
</dbReference>
<dbReference type="NCBIfam" id="NF047593">
    <property type="entry name" value="IS66_ISAeme5_TnpA"/>
    <property type="match status" value="1"/>
</dbReference>
<organism evidence="1 2">
    <name type="scientific">Waltera intestinalis</name>
    <dbReference type="NCBI Taxonomy" id="2606635"/>
    <lineage>
        <taxon>Bacteria</taxon>
        <taxon>Bacillati</taxon>
        <taxon>Bacillota</taxon>
        <taxon>Clostridia</taxon>
        <taxon>Lachnospirales</taxon>
        <taxon>Lachnospiraceae</taxon>
        <taxon>Waltera</taxon>
    </lineage>
</organism>